<evidence type="ECO:0000313" key="3">
    <source>
        <dbReference type="Proteomes" id="UP001174677"/>
    </source>
</evidence>
<evidence type="ECO:0000256" key="1">
    <source>
        <dbReference type="SAM" id="MobiDB-lite"/>
    </source>
</evidence>
<feature type="compositionally biased region" description="Basic and acidic residues" evidence="1">
    <location>
        <begin position="1"/>
        <end position="11"/>
    </location>
</feature>
<protein>
    <submittedName>
        <fullName evidence="2">Uncharacterized protein</fullName>
    </submittedName>
</protein>
<keyword evidence="3" id="KW-1185">Reference proteome</keyword>
<sequence length="260" mass="29383">MGKSRSNHDRMSAGSPNEVGGGGSSRRWIFSKVIILINATQIDPNSLTPLQVLQIYADILRKNQFYLEDKGKLESALAGLVRCLLLLPSNKVEFDSFKKVVLGQDLLHAYEPDRPTEFADFSVIINELKDFVPVLVNCFQAFIPLIHSALQLDAQSFDCLRNILPSIDLIVKFFVYATDKGNPESYASMWDQGISSVLLKKFLGVFPFNVVHSEKDDDRYFSLNVMIAEIFLHLSEWICPPAELLEKFLAFIEHALLEKV</sequence>
<reference evidence="2" key="1">
    <citation type="journal article" date="2023" name="Plant Biotechnol. J.">
        <title>Chromosome-level wild Hevea brasiliensis genome provides new tools for genomic-assisted breeding and valuable loci to elevate rubber yield.</title>
        <authorList>
            <person name="Cheng H."/>
            <person name="Song X."/>
            <person name="Hu Y."/>
            <person name="Wu T."/>
            <person name="Yang Q."/>
            <person name="An Z."/>
            <person name="Feng S."/>
            <person name="Deng Z."/>
            <person name="Wu W."/>
            <person name="Zeng X."/>
            <person name="Tu M."/>
            <person name="Wang X."/>
            <person name="Huang H."/>
        </authorList>
    </citation>
    <scope>NUCLEOTIDE SEQUENCE</scope>
    <source>
        <strain evidence="2">MT/VB/25A 57/8</strain>
    </source>
</reference>
<dbReference type="Proteomes" id="UP001174677">
    <property type="component" value="Chromosome 13"/>
</dbReference>
<organism evidence="2 3">
    <name type="scientific">Hevea brasiliensis</name>
    <name type="common">Para rubber tree</name>
    <name type="synonym">Siphonia brasiliensis</name>
    <dbReference type="NCBI Taxonomy" id="3981"/>
    <lineage>
        <taxon>Eukaryota</taxon>
        <taxon>Viridiplantae</taxon>
        <taxon>Streptophyta</taxon>
        <taxon>Embryophyta</taxon>
        <taxon>Tracheophyta</taxon>
        <taxon>Spermatophyta</taxon>
        <taxon>Magnoliopsida</taxon>
        <taxon>eudicotyledons</taxon>
        <taxon>Gunneridae</taxon>
        <taxon>Pentapetalae</taxon>
        <taxon>rosids</taxon>
        <taxon>fabids</taxon>
        <taxon>Malpighiales</taxon>
        <taxon>Euphorbiaceae</taxon>
        <taxon>Crotonoideae</taxon>
        <taxon>Micrandreae</taxon>
        <taxon>Hevea</taxon>
    </lineage>
</organism>
<accession>A0ABQ9L8I6</accession>
<comment type="caution">
    <text evidence="2">The sequence shown here is derived from an EMBL/GenBank/DDBJ whole genome shotgun (WGS) entry which is preliminary data.</text>
</comment>
<name>A0ABQ9L8I6_HEVBR</name>
<gene>
    <name evidence="2" type="ORF">P3X46_022640</name>
</gene>
<proteinExistence type="predicted"/>
<dbReference type="EMBL" id="JARPOI010000013">
    <property type="protein sequence ID" value="KAJ9162903.1"/>
    <property type="molecule type" value="Genomic_DNA"/>
</dbReference>
<evidence type="ECO:0000313" key="2">
    <source>
        <dbReference type="EMBL" id="KAJ9162903.1"/>
    </source>
</evidence>
<feature type="region of interest" description="Disordered" evidence="1">
    <location>
        <begin position="1"/>
        <end position="23"/>
    </location>
</feature>